<accession>Q0F2S6</accession>
<evidence type="ECO:0000259" key="1">
    <source>
        <dbReference type="Pfam" id="PF07238"/>
    </source>
</evidence>
<name>Q0F2S6_9PROT</name>
<sequence length="136" mass="15533">MHKDRRNDDRYYLNLDLQAEGELLLLVGEQTYEVCKLVDISPFGAGLSIDESIDAGCKVTLQYRLEKFYINVSGFVLWSEPENSQEVGGGFRMGVHFHRNNMPMNAALFKALTTKYHLRQPTLTTHESRPRIAARA</sequence>
<dbReference type="EMBL" id="AATS01000002">
    <property type="protein sequence ID" value="EAU55474.1"/>
    <property type="molecule type" value="Genomic_DNA"/>
</dbReference>
<dbReference type="AlphaFoldDB" id="Q0F2S6"/>
<dbReference type="RefSeq" id="WP_009850493.1">
    <property type="nucleotide sequence ID" value="NZ_DS022295.1"/>
</dbReference>
<dbReference type="InterPro" id="IPR009875">
    <property type="entry name" value="PilZ_domain"/>
</dbReference>
<evidence type="ECO:0000313" key="3">
    <source>
        <dbReference type="Proteomes" id="UP000005297"/>
    </source>
</evidence>
<dbReference type="STRING" id="314344.AL013_12985"/>
<organism evidence="2 3">
    <name type="scientific">Mariprofundus ferrooxydans PV-1</name>
    <dbReference type="NCBI Taxonomy" id="314345"/>
    <lineage>
        <taxon>Bacteria</taxon>
        <taxon>Pseudomonadati</taxon>
        <taxon>Pseudomonadota</taxon>
        <taxon>Candidatius Mariprofundia</taxon>
        <taxon>Mariprofundales</taxon>
        <taxon>Mariprofundaceae</taxon>
        <taxon>Mariprofundus</taxon>
    </lineage>
</organism>
<proteinExistence type="predicted"/>
<dbReference type="HOGENOM" id="CLU_1872938_0_0_0"/>
<keyword evidence="3" id="KW-1185">Reference proteome</keyword>
<gene>
    <name evidence="2" type="ORF">SPV1_00962</name>
</gene>
<feature type="domain" description="PilZ" evidence="1">
    <location>
        <begin position="5"/>
        <end position="108"/>
    </location>
</feature>
<evidence type="ECO:0000313" key="2">
    <source>
        <dbReference type="EMBL" id="EAU55474.1"/>
    </source>
</evidence>
<dbReference type="SUPFAM" id="SSF141371">
    <property type="entry name" value="PilZ domain-like"/>
    <property type="match status" value="1"/>
</dbReference>
<dbReference type="Pfam" id="PF07238">
    <property type="entry name" value="PilZ"/>
    <property type="match status" value="1"/>
</dbReference>
<reference evidence="2 3" key="1">
    <citation type="submission" date="2006-09" db="EMBL/GenBank/DDBJ databases">
        <authorList>
            <person name="Emerson D."/>
            <person name="Ferriera S."/>
            <person name="Johnson J."/>
            <person name="Kravitz S."/>
            <person name="Halpern A."/>
            <person name="Remington K."/>
            <person name="Beeson K."/>
            <person name="Tran B."/>
            <person name="Rogers Y.-H."/>
            <person name="Friedman R."/>
            <person name="Venter J.C."/>
        </authorList>
    </citation>
    <scope>NUCLEOTIDE SEQUENCE [LARGE SCALE GENOMIC DNA]</scope>
    <source>
        <strain evidence="2 3">PV-1</strain>
    </source>
</reference>
<dbReference type="GO" id="GO:0035438">
    <property type="term" value="F:cyclic-di-GMP binding"/>
    <property type="evidence" value="ECO:0007669"/>
    <property type="project" value="InterPro"/>
</dbReference>
<protein>
    <recommendedName>
        <fullName evidence="1">PilZ domain-containing protein</fullName>
    </recommendedName>
</protein>
<dbReference type="InParanoid" id="Q0F2S6"/>
<comment type="caution">
    <text evidence="2">The sequence shown here is derived from an EMBL/GenBank/DDBJ whole genome shotgun (WGS) entry which is preliminary data.</text>
</comment>
<dbReference type="Gene3D" id="2.40.10.220">
    <property type="entry name" value="predicted glycosyltransferase like domains"/>
    <property type="match status" value="1"/>
</dbReference>
<dbReference type="Proteomes" id="UP000005297">
    <property type="component" value="Unassembled WGS sequence"/>
</dbReference>
<dbReference type="OrthoDB" id="5296451at2"/>